<dbReference type="Proteomes" id="UP000076830">
    <property type="component" value="Chromosome"/>
</dbReference>
<keyword evidence="1" id="KW-0732">Signal</keyword>
<dbReference type="Gene3D" id="3.40.390.10">
    <property type="entry name" value="Collagenase (Catalytic Domain)"/>
    <property type="match status" value="1"/>
</dbReference>
<dbReference type="Pfam" id="PF13583">
    <property type="entry name" value="Reprolysin_4"/>
    <property type="match status" value="1"/>
</dbReference>
<dbReference type="PATRIC" id="fig|1300342.3.peg.1081"/>
<dbReference type="GO" id="GO:0008237">
    <property type="term" value="F:metallopeptidase activity"/>
    <property type="evidence" value="ECO:0007669"/>
    <property type="project" value="InterPro"/>
</dbReference>
<gene>
    <name evidence="2" type="ORF">I596_1107</name>
</gene>
<dbReference type="OrthoDB" id="5242130at2"/>
<organism evidence="2 3">
    <name type="scientific">Dokdonella koreensis DS-123</name>
    <dbReference type="NCBI Taxonomy" id="1300342"/>
    <lineage>
        <taxon>Bacteria</taxon>
        <taxon>Pseudomonadati</taxon>
        <taxon>Pseudomonadota</taxon>
        <taxon>Gammaproteobacteria</taxon>
        <taxon>Lysobacterales</taxon>
        <taxon>Rhodanobacteraceae</taxon>
        <taxon>Dokdonella</taxon>
    </lineage>
</organism>
<proteinExistence type="predicted"/>
<dbReference type="InterPro" id="IPR024079">
    <property type="entry name" value="MetalloPept_cat_dom_sf"/>
</dbReference>
<dbReference type="SUPFAM" id="SSF55486">
    <property type="entry name" value="Metalloproteases ('zincins'), catalytic domain"/>
    <property type="match status" value="1"/>
</dbReference>
<accession>A0A160DS90</accession>
<dbReference type="AlphaFoldDB" id="A0A160DS90"/>
<feature type="signal peptide" evidence="1">
    <location>
        <begin position="1"/>
        <end position="26"/>
    </location>
</feature>
<evidence type="ECO:0000313" key="3">
    <source>
        <dbReference type="Proteomes" id="UP000076830"/>
    </source>
</evidence>
<dbReference type="STRING" id="1300342.I596_1107"/>
<dbReference type="EMBL" id="CP015249">
    <property type="protein sequence ID" value="ANB17137.1"/>
    <property type="molecule type" value="Genomic_DNA"/>
</dbReference>
<name>A0A160DS90_9GAMM</name>
<dbReference type="RefSeq" id="WP_067645103.1">
    <property type="nucleotide sequence ID" value="NZ_CP015249.1"/>
</dbReference>
<protein>
    <recommendedName>
        <fullName evidence="4">Peptidase M12B domain-containing protein</fullName>
    </recommendedName>
</protein>
<keyword evidence="3" id="KW-1185">Reference proteome</keyword>
<reference evidence="2 3" key="1">
    <citation type="submission" date="2016-04" db="EMBL/GenBank/DDBJ databases">
        <title>Complete genome sequence of Dokdonella koreensis DS-123T.</title>
        <authorList>
            <person name="Kim J.F."/>
            <person name="Lee H."/>
            <person name="Kwak M.-J."/>
        </authorList>
    </citation>
    <scope>NUCLEOTIDE SEQUENCE [LARGE SCALE GENOMIC DNA]</scope>
    <source>
        <strain evidence="2 3">DS-123</strain>
    </source>
</reference>
<dbReference type="KEGG" id="dko:I596_1107"/>
<evidence type="ECO:0000256" key="1">
    <source>
        <dbReference type="SAM" id="SignalP"/>
    </source>
</evidence>
<evidence type="ECO:0000313" key="2">
    <source>
        <dbReference type="EMBL" id="ANB17137.1"/>
    </source>
</evidence>
<feature type="chain" id="PRO_5007813617" description="Peptidase M12B domain-containing protein" evidence="1">
    <location>
        <begin position="27"/>
        <end position="660"/>
    </location>
</feature>
<sequence length="660" mass="68535">MTLRAHSHYRRAWLVLALVLCGSAAAADPAYWQDTAARSPLIEGTAPDRLRTIRLDWPSLRSSLGASAAGTRIALPAPDGGYAEFALADSGTLPAALAARYPQIRSYVGTAADGTQARIDLSPIGLNAMVFARDGLWIVRPETFGEGPHYLSFHRSALTRPDAFRCSVEDADAAMPLAIDLPAGGPVPTGATRRDYRLAVAANRPYVAAIAGANPPTVAAGLAAVTVAINRINQVYERDFSIHLTLVPDNDRIIYTDAATDPYTNGDGAIDQNTANLDAVIGSANYDLGHVFTTRSGVAGLGVICTSDKGAGTTGLSASRLQSDAFYIDYVAHEIGHQLGGRHSFNSTVSNCGPPNRSAGSAYEPGSGSTIMAYAGICGAANLQPNSDPYFHARSLEEITLRTGSAAISACGAPVANPSAPPVVPALTGRTIPARTPYALSGSAFGAAAGAQLTYAWEQYDLGPANNALETDPGSGPIQRSFEPTASPTRYLPRLATLLGDGPAFGEILPATTRTLTYRLTVRDNLAAGGSTGGNELSLSVIDTGRPFAVTEPTAATTWQFTGTPAPQTVLWDTAATEAPPIACASVDIDLVVANETDLVPVAVLARAAPNTGSAVIEVPNVDRSAARVRVRCADNVFFNLSPAFAVAGIDALFADGFGD</sequence>
<evidence type="ECO:0008006" key="4">
    <source>
        <dbReference type="Google" id="ProtNLM"/>
    </source>
</evidence>